<evidence type="ECO:0000259" key="1">
    <source>
        <dbReference type="Pfam" id="PF21751"/>
    </source>
</evidence>
<organism evidence="2 3">
    <name type="scientific">Candidatus Magnetaquiglobus chichijimensis</name>
    <dbReference type="NCBI Taxonomy" id="3141448"/>
    <lineage>
        <taxon>Bacteria</taxon>
        <taxon>Pseudomonadati</taxon>
        <taxon>Pseudomonadota</taxon>
        <taxon>Magnetococcia</taxon>
        <taxon>Magnetococcales</taxon>
        <taxon>Candidatus Magnetaquicoccaceae</taxon>
        <taxon>Candidatus Magnetaquiglobus</taxon>
    </lineage>
</organism>
<dbReference type="Pfam" id="PF21751">
    <property type="entry name" value="DACNV"/>
    <property type="match status" value="1"/>
</dbReference>
<dbReference type="Proteomes" id="UP001628193">
    <property type="component" value="Unassembled WGS sequence"/>
</dbReference>
<keyword evidence="3" id="KW-1185">Reference proteome</keyword>
<dbReference type="EMBL" id="BAAFGK010000004">
    <property type="protein sequence ID" value="GAB0056632.1"/>
    <property type="molecule type" value="Genomic_DNA"/>
</dbReference>
<evidence type="ECO:0000313" key="3">
    <source>
        <dbReference type="Proteomes" id="UP001628193"/>
    </source>
</evidence>
<protein>
    <recommendedName>
        <fullName evidence="1">Probable sensor domain-containing protein</fullName>
    </recommendedName>
</protein>
<accession>A0ABQ0C6X1</accession>
<sequence>MFDPVIIEEIIALWKPDSGALEDPVLFQQVRTIMEMVFLAGLKRNEDRPVRVGVSLTNPALLPDKGRAGESIVLRMSPRQPMTVDTLVKLAPAFDPDTTVLAVWGSEEEPAELEIWSAIFTTHRGRNRFDALPLEQPSPNSLAIITKRTGSLSIYQGDELIARFKSGRFLEPVHNHFTSGLMGWRFLEVVKRHPEFQKLGMKYWHTYRDFIDYLLMETDRRGHGGIIVWLPSDYIDPESHCIIPKHNLTESPDGATLIGELCDVEHQQELFRKDAAENSSLATICIIGETVLECKRKVIEHAEMLAQMTCVDGALIISDRLRPLSFGAFLSAPIWQERIIYWKNNKAQHLDRDELFSRYGTRHNATVNFVGHYPGSAAFVISQDGPISGLTKKDDHVIHWWPDCLGKY</sequence>
<proteinExistence type="predicted"/>
<comment type="caution">
    <text evidence="2">The sequence shown here is derived from an EMBL/GenBank/DDBJ whole genome shotgun (WGS) entry which is preliminary data.</text>
</comment>
<evidence type="ECO:0000313" key="2">
    <source>
        <dbReference type="EMBL" id="GAB0056632.1"/>
    </source>
</evidence>
<reference evidence="2 3" key="2">
    <citation type="submission" date="2024-09" db="EMBL/GenBank/DDBJ databases">
        <title>Draft genome sequence of Candidatus Magnetaquicoccaceae bacterium FCR-1.</title>
        <authorList>
            <person name="Shimoshige H."/>
            <person name="Shimamura S."/>
            <person name="Taoka A."/>
            <person name="Kobayashi H."/>
            <person name="Maekawa T."/>
        </authorList>
    </citation>
    <scope>NUCLEOTIDE SEQUENCE [LARGE SCALE GENOMIC DNA]</scope>
    <source>
        <strain evidence="2 3">FCR-1</strain>
    </source>
</reference>
<name>A0ABQ0C6X1_9PROT</name>
<feature type="domain" description="Probable sensor" evidence="1">
    <location>
        <begin position="28"/>
        <end position="116"/>
    </location>
</feature>
<gene>
    <name evidence="2" type="ORF">SIID45300_00940</name>
</gene>
<dbReference type="RefSeq" id="WP_420904355.1">
    <property type="nucleotide sequence ID" value="NZ_BAAFGK010000004.1"/>
</dbReference>
<dbReference type="InterPro" id="IPR048551">
    <property type="entry name" value="DACNV"/>
</dbReference>
<reference evidence="2 3" key="1">
    <citation type="submission" date="2024-05" db="EMBL/GenBank/DDBJ databases">
        <authorList>
            <consortium name="Candidatus Magnetaquicoccaceae bacterium FCR-1 genome sequencing consortium"/>
            <person name="Shimoshige H."/>
            <person name="Shimamura S."/>
            <person name="Taoka A."/>
            <person name="Kobayashi H."/>
            <person name="Maekawa T."/>
        </authorList>
    </citation>
    <scope>NUCLEOTIDE SEQUENCE [LARGE SCALE GENOMIC DNA]</scope>
    <source>
        <strain evidence="2 3">FCR-1</strain>
    </source>
</reference>